<evidence type="ECO:0000256" key="2">
    <source>
        <dbReference type="ARBA" id="ARBA00022692"/>
    </source>
</evidence>
<organism evidence="7 8">
    <name type="scientific">Labilibaculum antarcticum</name>
    <dbReference type="NCBI Taxonomy" id="1717717"/>
    <lineage>
        <taxon>Bacteria</taxon>
        <taxon>Pseudomonadati</taxon>
        <taxon>Bacteroidota</taxon>
        <taxon>Bacteroidia</taxon>
        <taxon>Marinilabiliales</taxon>
        <taxon>Marinifilaceae</taxon>
        <taxon>Labilibaculum</taxon>
    </lineage>
</organism>
<dbReference type="Pfam" id="PF01699">
    <property type="entry name" value="Na_Ca_ex"/>
    <property type="match status" value="1"/>
</dbReference>
<reference evidence="8" key="2">
    <citation type="journal article" date="2020" name="Antonie Van Leeuwenhoek">
        <title>Labilibaculum antarcticum sp. nov., a novel facultative anaerobic, psychrotorelant bacterium isolated from marine sediment of Antarctica.</title>
        <authorList>
            <person name="Watanabe M."/>
            <person name="Kojima H."/>
            <person name="Fukui M."/>
        </authorList>
    </citation>
    <scope>NUCLEOTIDE SEQUENCE [LARGE SCALE GENOMIC DNA]</scope>
    <source>
        <strain evidence="8">SPP2</strain>
    </source>
</reference>
<keyword evidence="2 5" id="KW-0812">Transmembrane</keyword>
<dbReference type="InterPro" id="IPR044880">
    <property type="entry name" value="NCX_ion-bd_dom_sf"/>
</dbReference>
<proteinExistence type="predicted"/>
<dbReference type="InterPro" id="IPR004837">
    <property type="entry name" value="NaCa_Exmemb"/>
</dbReference>
<evidence type="ECO:0000259" key="6">
    <source>
        <dbReference type="Pfam" id="PF01699"/>
    </source>
</evidence>
<feature type="transmembrane region" description="Helical" evidence="5">
    <location>
        <begin position="38"/>
        <end position="56"/>
    </location>
</feature>
<dbReference type="Gene3D" id="1.20.1420.30">
    <property type="entry name" value="NCX, central ion-binding region"/>
    <property type="match status" value="1"/>
</dbReference>
<evidence type="ECO:0000256" key="5">
    <source>
        <dbReference type="SAM" id="Phobius"/>
    </source>
</evidence>
<comment type="subcellular location">
    <subcellularLocation>
        <location evidence="1">Membrane</location>
        <topology evidence="1">Multi-pass membrane protein</topology>
    </subcellularLocation>
</comment>
<accession>A0A1Y1CLA0</accession>
<dbReference type="PANTHER" id="PTHR10846">
    <property type="entry name" value="SODIUM/POTASSIUM/CALCIUM EXCHANGER"/>
    <property type="match status" value="1"/>
</dbReference>
<protein>
    <submittedName>
        <fullName evidence="7">Sodium:proton exchanger</fullName>
    </submittedName>
</protein>
<dbReference type="GO" id="GO:0005262">
    <property type="term" value="F:calcium channel activity"/>
    <property type="evidence" value="ECO:0007669"/>
    <property type="project" value="TreeGrafter"/>
</dbReference>
<feature type="domain" description="Sodium/calcium exchanger membrane region" evidence="6">
    <location>
        <begin position="5"/>
        <end position="88"/>
    </location>
</feature>
<dbReference type="KEGG" id="mbas:ALGA_2852"/>
<dbReference type="Proteomes" id="UP000218267">
    <property type="component" value="Chromosome"/>
</dbReference>
<name>A0A1Y1CLA0_9BACT</name>
<keyword evidence="8" id="KW-1185">Reference proteome</keyword>
<dbReference type="GO" id="GO:0008273">
    <property type="term" value="F:calcium, potassium:sodium antiporter activity"/>
    <property type="evidence" value="ECO:0007669"/>
    <property type="project" value="TreeGrafter"/>
</dbReference>
<sequence>MMLPILLIVVGFVLLIKGADWMVSGSSALAKKNNISNIAIGLTIVAFGTSAPELVVNSFASFHGHSDIVFGNVIGSNNFNLFIILGIVRTYFSNRCAVEYCLERDSALPFCRSNFISA</sequence>
<evidence type="ECO:0000313" key="8">
    <source>
        <dbReference type="Proteomes" id="UP000218267"/>
    </source>
</evidence>
<evidence type="ECO:0000256" key="3">
    <source>
        <dbReference type="ARBA" id="ARBA00022989"/>
    </source>
</evidence>
<dbReference type="PANTHER" id="PTHR10846:SF8">
    <property type="entry name" value="INNER MEMBRANE PROTEIN YRBG"/>
    <property type="match status" value="1"/>
</dbReference>
<keyword evidence="4 5" id="KW-0472">Membrane</keyword>
<feature type="transmembrane region" description="Helical" evidence="5">
    <location>
        <begin position="68"/>
        <end position="92"/>
    </location>
</feature>
<evidence type="ECO:0000256" key="1">
    <source>
        <dbReference type="ARBA" id="ARBA00004141"/>
    </source>
</evidence>
<dbReference type="RefSeq" id="WP_197705573.1">
    <property type="nucleotide sequence ID" value="NZ_AP018042.1"/>
</dbReference>
<reference evidence="7 8" key="1">
    <citation type="journal article" date="2018" name="Mar. Genomics">
        <title>Complete genome sequence of Marinifilaceae bacterium strain SPP2, isolated from the Antarctic marine sediment.</title>
        <authorList>
            <person name="Watanabe M."/>
            <person name="Kojima H."/>
            <person name="Fukui M."/>
        </authorList>
    </citation>
    <scope>NUCLEOTIDE SEQUENCE [LARGE SCALE GENOMIC DNA]</scope>
    <source>
        <strain evidence="7 8">SPP2</strain>
    </source>
</reference>
<gene>
    <name evidence="7" type="ORF">ALGA_2852</name>
</gene>
<dbReference type="GO" id="GO:0006874">
    <property type="term" value="P:intracellular calcium ion homeostasis"/>
    <property type="evidence" value="ECO:0007669"/>
    <property type="project" value="TreeGrafter"/>
</dbReference>
<dbReference type="AlphaFoldDB" id="A0A1Y1CLA0"/>
<evidence type="ECO:0000313" key="7">
    <source>
        <dbReference type="EMBL" id="BAX81157.1"/>
    </source>
</evidence>
<keyword evidence="3 5" id="KW-1133">Transmembrane helix</keyword>
<dbReference type="InterPro" id="IPR004481">
    <property type="entry name" value="K/Na/Ca-exchanger"/>
</dbReference>
<dbReference type="EMBL" id="AP018042">
    <property type="protein sequence ID" value="BAX81157.1"/>
    <property type="molecule type" value="Genomic_DNA"/>
</dbReference>
<evidence type="ECO:0000256" key="4">
    <source>
        <dbReference type="ARBA" id="ARBA00023136"/>
    </source>
</evidence>
<dbReference type="GO" id="GO:0005886">
    <property type="term" value="C:plasma membrane"/>
    <property type="evidence" value="ECO:0007669"/>
    <property type="project" value="TreeGrafter"/>
</dbReference>